<accession>A0ABV5PKC5</accession>
<evidence type="ECO:0000313" key="3">
    <source>
        <dbReference type="Proteomes" id="UP001589718"/>
    </source>
</evidence>
<dbReference type="Proteomes" id="UP001589718">
    <property type="component" value="Unassembled WGS sequence"/>
</dbReference>
<sequence>MSPHFGVVPSSSLLPDAAWRRSSRSTGMNNCVETAAAPDGLRAVRDSKRVLLPALLFTPHAWERFLGAVREEAL</sequence>
<proteinExistence type="predicted"/>
<gene>
    <name evidence="2" type="ORF">ACFFTU_26645</name>
</gene>
<dbReference type="InterPro" id="IPR007278">
    <property type="entry name" value="DUF397"/>
</dbReference>
<protein>
    <submittedName>
        <fullName evidence="2">DUF397 domain-containing protein</fullName>
    </submittedName>
</protein>
<dbReference type="EMBL" id="JBHMCR010000018">
    <property type="protein sequence ID" value="MFB9523529.1"/>
    <property type="molecule type" value="Genomic_DNA"/>
</dbReference>
<feature type="domain" description="DUF397" evidence="1">
    <location>
        <begin position="17"/>
        <end position="70"/>
    </location>
</feature>
<organism evidence="2 3">
    <name type="scientific">Streptomyces cremeus</name>
    <dbReference type="NCBI Taxonomy" id="66881"/>
    <lineage>
        <taxon>Bacteria</taxon>
        <taxon>Bacillati</taxon>
        <taxon>Actinomycetota</taxon>
        <taxon>Actinomycetes</taxon>
        <taxon>Kitasatosporales</taxon>
        <taxon>Streptomycetaceae</taxon>
        <taxon>Streptomyces</taxon>
    </lineage>
</organism>
<dbReference type="Pfam" id="PF04149">
    <property type="entry name" value="DUF397"/>
    <property type="match status" value="1"/>
</dbReference>
<evidence type="ECO:0000259" key="1">
    <source>
        <dbReference type="Pfam" id="PF04149"/>
    </source>
</evidence>
<keyword evidence="3" id="KW-1185">Reference proteome</keyword>
<evidence type="ECO:0000313" key="2">
    <source>
        <dbReference type="EMBL" id="MFB9523529.1"/>
    </source>
</evidence>
<dbReference type="RefSeq" id="WP_345225318.1">
    <property type="nucleotide sequence ID" value="NZ_BAAAXE010000013.1"/>
</dbReference>
<comment type="caution">
    <text evidence="2">The sequence shown here is derived from an EMBL/GenBank/DDBJ whole genome shotgun (WGS) entry which is preliminary data.</text>
</comment>
<name>A0ABV5PKC5_STRCM</name>
<reference evidence="2 3" key="1">
    <citation type="submission" date="2024-09" db="EMBL/GenBank/DDBJ databases">
        <authorList>
            <person name="Sun Q."/>
            <person name="Mori K."/>
        </authorList>
    </citation>
    <scope>NUCLEOTIDE SEQUENCE [LARGE SCALE GENOMIC DNA]</scope>
    <source>
        <strain evidence="2 3">JCM 4362</strain>
    </source>
</reference>